<keyword evidence="6" id="KW-0067">ATP-binding</keyword>
<comment type="subcellular location">
    <subcellularLocation>
        <location evidence="1">Membrane</location>
        <topology evidence="1">Multi-pass membrane protein</topology>
    </subcellularLocation>
</comment>
<evidence type="ECO:0000259" key="13">
    <source>
        <dbReference type="Pfam" id="PF00122"/>
    </source>
</evidence>
<dbReference type="EMBL" id="AP011948">
    <property type="protein sequence ID" value="BAM41213.1"/>
    <property type="molecule type" value="Genomic_DNA"/>
</dbReference>
<evidence type="ECO:0000256" key="7">
    <source>
        <dbReference type="ARBA" id="ARBA00022842"/>
    </source>
</evidence>
<sequence length="1608" mass="181184">MAEIKLQRTAYKFRSSSALYIKLSPLLLVGLLASIVRPEFFIKLKFSWLQSITLTEVEPGKHELSSLRDIHFRQFLKNLRPSSTEMLVIFLSLFTLLYTVLLLSCVWLTAFKLRFFYHRCYFKEGTAKFGEFITNYATHVFVNELLNDSNSLENVSRRNSLLLPLYRTGFIYYLHDYKKFVYNASNNRFEPVEHIDDIDVAKVRNWQGLVSVSEGVESKAGLESNLNVCADLYGPNDYEIPRCNFWKMLMEAFLAPFFVFQVTSTLLWIFDDYLYYSLISILSMVIIEVQMVYKRILEYNRINSMSLPPYYIHVYRDHKWQQILTSQLYPGDIILLSTNAVANQSGSSVMNRQGVSPGSLKSKSVMGGERAAKPKVGLDPENRRENMLICPCDCLILEGEVIVDESILTGESIPQFKTSAEEHSKNQRNSTIFSGTHIMVTRNPNASTSTLKTVASSRAMEKMSSEGCVCLVIRTGFESYQGRLVHSILNSDPNKVTNNNKQGYMFLLLLLVFAVASVATVVKKSNYKSIKKLLLVSSRILVSVIPPEFPITLSMAVTIGLIQLRRKGIYCTEPNRLPLAATIDVVAFDKTGTLTQDQMYLNGLYYTNSFHNYLHAQKGGSKPGAPGEEEEAQSTTPGKHTEKPEMDLLYWYSRLVVAGCHSLTYVNEFVTGDPMEKIPFKYFENQIDVKNNNLVYLKFDLEKEEENLYGGAASVEGQNGVGVVQQVNESTPSESQKNRVSLKILKRWRFTSELGRMSVLSQVVTSGRRGEGGPRDFMKDETVLLVKGSPEKIKTLLRVVPVYFDSVCHELTLKGLRVLCLAYKKLYDIPATALVTIDRSIVEKDLEFCGFLALEAPIKNSSRVCMRRLKGHKQIMITGDNILTACHVTQEINLNSWEHKDQNGMYKLKVQTPTVKRSWLRRLFGGNGGSSVTMKDYLKNYNYGMVDECPLSSMSAETFKKCPVYSEKEQNCPFLSNQKKEVKMHIQRCPLTQSLVNSYTNSPAGVGSGSVKGISSLKGMTPENWSTFRELYNRNSYKRFVETCPANLNVDKRKGKCPLSQSNPDFSSLMGRGASPRPGRAGRRGCPIQYTKRLLTGAYLTLLKIMFPTHYYTFYATPAEPKEEYFGSDNFGILSYYKGSFTWKRRNGEDFFPDATNDQIVQNMYRLLPNHKLCITGTTLEHLMLNTSDPNAQAQGQQRGHASPSASTPTASPSARVLTGWTMQHTLLVISNCTVFARMSPQQKEFIIKCFKLDNKVVAMCGDGTNDIAALKQAHIGISLLNAIKKPSEPRAPGGQAGRVDPRERLRQSLADELPSIKLGEASIASPFTYHGSDVNCVFNLVKSGRCALSNVFVLYKLMGINSLITALANNYKLVSYLATTNNYKLQTSLITNSGMSILALDGVNFSDAQTTLYSLMYTYLVLALSKSKPSDMPSEKKPARSIFSPSNFLSLVAQILIHAFFLLYAWNLGKKYRSSDYVGYLDAPFEPNIVNTLIYYVWFGINLSSFVSNYIDYPYMEPLSSNKYLYKPILFSFSLLLMFLSDVVRPLNSFFSLVPITNYLLKLQVVAIVALDLVLTYAASRVINYVLTESSVSQAFHDLEGTSERAF</sequence>
<dbReference type="NCBIfam" id="TIGR01494">
    <property type="entry name" value="ATPase_P-type"/>
    <property type="match status" value="2"/>
</dbReference>
<evidence type="ECO:0000313" key="14">
    <source>
        <dbReference type="EMBL" id="BAM41213.1"/>
    </source>
</evidence>
<feature type="compositionally biased region" description="Polar residues" evidence="11">
    <location>
        <begin position="1190"/>
        <end position="1200"/>
    </location>
</feature>
<dbReference type="Gene3D" id="1.20.1110.10">
    <property type="entry name" value="Calcium-transporting ATPase, transmembrane domain"/>
    <property type="match status" value="1"/>
</dbReference>
<evidence type="ECO:0000313" key="15">
    <source>
        <dbReference type="Proteomes" id="UP000003786"/>
    </source>
</evidence>
<dbReference type="InterPro" id="IPR023298">
    <property type="entry name" value="ATPase_P-typ_TM_dom_sf"/>
</dbReference>
<dbReference type="OrthoDB" id="48943at2759"/>
<keyword evidence="15" id="KW-1185">Reference proteome</keyword>
<evidence type="ECO:0000256" key="9">
    <source>
        <dbReference type="ARBA" id="ARBA00022989"/>
    </source>
</evidence>
<dbReference type="GO" id="GO:0005524">
    <property type="term" value="F:ATP binding"/>
    <property type="evidence" value="ECO:0007669"/>
    <property type="project" value="UniProtKB-KW"/>
</dbReference>
<dbReference type="SUPFAM" id="SSF81660">
    <property type="entry name" value="Metal cation-transporting ATPase, ATP-binding domain N"/>
    <property type="match status" value="1"/>
</dbReference>
<dbReference type="Proteomes" id="UP000003786">
    <property type="component" value="Chromosome 3"/>
</dbReference>
<dbReference type="InterPro" id="IPR006544">
    <property type="entry name" value="P-type_TPase_V"/>
</dbReference>
<feature type="compositionally biased region" description="Low complexity" evidence="11">
    <location>
        <begin position="1202"/>
        <end position="1214"/>
    </location>
</feature>
<dbReference type="SUPFAM" id="SSF56784">
    <property type="entry name" value="HAD-like"/>
    <property type="match status" value="2"/>
</dbReference>
<dbReference type="PANTHER" id="PTHR45630">
    <property type="entry name" value="CATION-TRANSPORTING ATPASE-RELATED"/>
    <property type="match status" value="1"/>
</dbReference>
<feature type="region of interest" description="Disordered" evidence="11">
    <location>
        <begin position="1190"/>
        <end position="1214"/>
    </location>
</feature>
<feature type="transmembrane region" description="Helical" evidence="12">
    <location>
        <begin position="1525"/>
        <end position="1542"/>
    </location>
</feature>
<evidence type="ECO:0000256" key="5">
    <source>
        <dbReference type="ARBA" id="ARBA00022741"/>
    </source>
</evidence>
<dbReference type="GO" id="GO:0016887">
    <property type="term" value="F:ATP hydrolysis activity"/>
    <property type="evidence" value="ECO:0007669"/>
    <property type="project" value="InterPro"/>
</dbReference>
<evidence type="ECO:0000256" key="8">
    <source>
        <dbReference type="ARBA" id="ARBA00022967"/>
    </source>
</evidence>
<evidence type="ECO:0000256" key="2">
    <source>
        <dbReference type="ARBA" id="ARBA00006000"/>
    </source>
</evidence>
<accession>J4C8Q8</accession>
<proteinExistence type="inferred from homology"/>
<dbReference type="SUPFAM" id="SSF81653">
    <property type="entry name" value="Calcium ATPase, transduction domain A"/>
    <property type="match status" value="1"/>
</dbReference>
<dbReference type="Gene3D" id="3.40.1110.10">
    <property type="entry name" value="Calcium-transporting ATPase, cytoplasmic domain N"/>
    <property type="match status" value="1"/>
</dbReference>
<evidence type="ECO:0000256" key="4">
    <source>
        <dbReference type="ARBA" id="ARBA00022723"/>
    </source>
</evidence>
<dbReference type="PANTHER" id="PTHR45630:SF7">
    <property type="entry name" value="ENDOPLASMIC RETICULUM TRANSMEMBRANE HELIX TRANSLOCASE"/>
    <property type="match status" value="1"/>
</dbReference>
<dbReference type="Gene3D" id="2.70.150.10">
    <property type="entry name" value="Calcium-transporting ATPase, cytoplasmic transduction domain A"/>
    <property type="match status" value="2"/>
</dbReference>
<dbReference type="InterPro" id="IPR036412">
    <property type="entry name" value="HAD-like_sf"/>
</dbReference>
<feature type="transmembrane region" description="Helical" evidence="12">
    <location>
        <begin position="86"/>
        <end position="109"/>
    </location>
</feature>
<organism evidence="14 15">
    <name type="scientific">Theileria orientalis strain Shintoku</name>
    <dbReference type="NCBI Taxonomy" id="869250"/>
    <lineage>
        <taxon>Eukaryota</taxon>
        <taxon>Sar</taxon>
        <taxon>Alveolata</taxon>
        <taxon>Apicomplexa</taxon>
        <taxon>Aconoidasida</taxon>
        <taxon>Piroplasmida</taxon>
        <taxon>Theileriidae</taxon>
        <taxon>Theileria</taxon>
    </lineage>
</organism>
<feature type="transmembrane region" description="Helical" evidence="12">
    <location>
        <begin position="1562"/>
        <end position="1580"/>
    </location>
</feature>
<evidence type="ECO:0000256" key="10">
    <source>
        <dbReference type="ARBA" id="ARBA00023136"/>
    </source>
</evidence>
<dbReference type="GO" id="GO:0046872">
    <property type="term" value="F:metal ion binding"/>
    <property type="evidence" value="ECO:0007669"/>
    <property type="project" value="UniProtKB-KW"/>
</dbReference>
<name>J4C8Q8_THEOR</name>
<feature type="transmembrane region" description="Helical" evidence="12">
    <location>
        <begin position="504"/>
        <end position="522"/>
    </location>
</feature>
<evidence type="ECO:0000256" key="6">
    <source>
        <dbReference type="ARBA" id="ARBA00022840"/>
    </source>
</evidence>
<evidence type="ECO:0000256" key="1">
    <source>
        <dbReference type="ARBA" id="ARBA00004141"/>
    </source>
</evidence>
<dbReference type="eggNOG" id="KOG0209">
    <property type="taxonomic scope" value="Eukaryota"/>
</dbReference>
<comment type="similarity">
    <text evidence="2">Belongs to the cation transport ATPase (P-type) (TC 3.A.3) family. Type V subfamily.</text>
</comment>
<dbReference type="InterPro" id="IPR059000">
    <property type="entry name" value="ATPase_P-type_domA"/>
</dbReference>
<feature type="transmembrane region" description="Helical" evidence="12">
    <location>
        <begin position="1494"/>
        <end position="1513"/>
    </location>
</feature>
<evidence type="ECO:0000256" key="3">
    <source>
        <dbReference type="ARBA" id="ARBA00022692"/>
    </source>
</evidence>
<dbReference type="PRINTS" id="PR00119">
    <property type="entry name" value="CATATPASE"/>
</dbReference>
<gene>
    <name evidence="14" type="ORF">TOT_030000476</name>
</gene>
<dbReference type="GO" id="GO:0019829">
    <property type="term" value="F:ATPase-coupled monoatomic cation transmembrane transporter activity"/>
    <property type="evidence" value="ECO:0007669"/>
    <property type="project" value="TreeGrafter"/>
</dbReference>
<feature type="domain" description="P-type ATPase A" evidence="13">
    <location>
        <begin position="390"/>
        <end position="440"/>
    </location>
</feature>
<feature type="transmembrane region" description="Helical" evidence="12">
    <location>
        <begin position="1449"/>
        <end position="1467"/>
    </location>
</feature>
<dbReference type="InterPro" id="IPR023214">
    <property type="entry name" value="HAD_sf"/>
</dbReference>
<evidence type="ECO:0000256" key="11">
    <source>
        <dbReference type="SAM" id="MobiDB-lite"/>
    </source>
</evidence>
<dbReference type="InterPro" id="IPR023299">
    <property type="entry name" value="ATPase_P-typ_cyto_dom_N"/>
</dbReference>
<evidence type="ECO:0000256" key="12">
    <source>
        <dbReference type="SAM" id="Phobius"/>
    </source>
</evidence>
<feature type="transmembrane region" description="Helical" evidence="12">
    <location>
        <begin position="275"/>
        <end position="293"/>
    </location>
</feature>
<dbReference type="STRING" id="869250.J4C8Q8"/>
<dbReference type="Pfam" id="PF00122">
    <property type="entry name" value="E1-E2_ATPase"/>
    <property type="match status" value="1"/>
</dbReference>
<dbReference type="InterPro" id="IPR008250">
    <property type="entry name" value="ATPase_P-typ_transduc_dom_A_sf"/>
</dbReference>
<keyword evidence="7" id="KW-0460">Magnesium</keyword>
<dbReference type="GO" id="GO:0005789">
    <property type="term" value="C:endoplasmic reticulum membrane"/>
    <property type="evidence" value="ECO:0007669"/>
    <property type="project" value="TreeGrafter"/>
</dbReference>
<keyword evidence="4" id="KW-0479">Metal-binding</keyword>
<keyword evidence="8" id="KW-1278">Translocase</keyword>
<dbReference type="GeneID" id="20715653"/>
<dbReference type="InterPro" id="IPR001757">
    <property type="entry name" value="P_typ_ATPase"/>
</dbReference>
<dbReference type="VEuPathDB" id="PiroplasmaDB:TOT_030000476"/>
<dbReference type="InterPro" id="IPR018303">
    <property type="entry name" value="ATPase_P-typ_P_site"/>
</dbReference>
<dbReference type="Gene3D" id="3.40.50.1000">
    <property type="entry name" value="HAD superfamily/HAD-like"/>
    <property type="match status" value="2"/>
</dbReference>
<feature type="region of interest" description="Disordered" evidence="11">
    <location>
        <begin position="617"/>
        <end position="642"/>
    </location>
</feature>
<feature type="transmembrane region" description="Helical" evidence="12">
    <location>
        <begin position="248"/>
        <end position="269"/>
    </location>
</feature>
<dbReference type="SUPFAM" id="SSF81665">
    <property type="entry name" value="Calcium ATPase, transmembrane domain M"/>
    <property type="match status" value="1"/>
</dbReference>
<feature type="region of interest" description="Disordered" evidence="11">
    <location>
        <begin position="1062"/>
        <end position="1083"/>
    </location>
</feature>
<keyword evidence="9 12" id="KW-1133">Transmembrane helix</keyword>
<keyword evidence="3 12" id="KW-0812">Transmembrane</keyword>
<dbReference type="RefSeq" id="XP_009691514.1">
    <property type="nucleotide sequence ID" value="XM_009693219.1"/>
</dbReference>
<dbReference type="GO" id="GO:0006874">
    <property type="term" value="P:intracellular calcium ion homeostasis"/>
    <property type="evidence" value="ECO:0007669"/>
    <property type="project" value="TreeGrafter"/>
</dbReference>
<dbReference type="OMA" id="QKTKYVW"/>
<keyword evidence="10 12" id="KW-0472">Membrane</keyword>
<dbReference type="KEGG" id="tot:TOT_030000476"/>
<dbReference type="PROSITE" id="PS00154">
    <property type="entry name" value="ATPASE_E1_E2"/>
    <property type="match status" value="1"/>
</dbReference>
<reference evidence="14 15" key="1">
    <citation type="journal article" date="2012" name="MBio">
        <title>Comparative genome analysis of three eukaryotic parasites with differing abilities to transform leukocytes reveals key mediators of Theileria-induced leukocyte transformation.</title>
        <authorList>
            <person name="Hayashida K."/>
            <person name="Hara Y."/>
            <person name="Abe T."/>
            <person name="Yamasaki C."/>
            <person name="Toyoda A."/>
            <person name="Kosuge T."/>
            <person name="Suzuki Y."/>
            <person name="Sato Y."/>
            <person name="Kawashima S."/>
            <person name="Katayama T."/>
            <person name="Wakaguri H."/>
            <person name="Inoue N."/>
            <person name="Homma K."/>
            <person name="Tada-Umezaki M."/>
            <person name="Yagi Y."/>
            <person name="Fujii Y."/>
            <person name="Habara T."/>
            <person name="Kanehisa M."/>
            <person name="Watanabe H."/>
            <person name="Ito K."/>
            <person name="Gojobori T."/>
            <person name="Sugawara H."/>
            <person name="Imanishi T."/>
            <person name="Weir W."/>
            <person name="Gardner M."/>
            <person name="Pain A."/>
            <person name="Shiels B."/>
            <person name="Hattori M."/>
            <person name="Nene V."/>
            <person name="Sugimoto C."/>
        </authorList>
    </citation>
    <scope>NUCLEOTIDE SEQUENCE [LARGE SCALE GENOMIC DNA]</scope>
    <source>
        <strain evidence="14 15">Shintoku</strain>
    </source>
</reference>
<dbReference type="GO" id="GO:0015662">
    <property type="term" value="F:P-type ion transporter activity"/>
    <property type="evidence" value="ECO:0007669"/>
    <property type="project" value="TreeGrafter"/>
</dbReference>
<dbReference type="PROSITE" id="PS01229">
    <property type="entry name" value="COF_2"/>
    <property type="match status" value="1"/>
</dbReference>
<protein>
    <submittedName>
        <fullName evidence="14">Ion-translocating ATPase</fullName>
    </submittedName>
</protein>
<keyword evidence="5" id="KW-0547">Nucleotide-binding</keyword>